<comment type="function">
    <text evidence="1">Catalyzes the epimerization of the S- and R-forms of NAD(P)HX, a damaged form of NAD(P)H that is a result of enzymatic or heat-dependent hydration. This is a prerequisite for the S-specific NAD(P)H-hydrate dehydratase to allow the repair of both epimers of NAD(P)HX.</text>
</comment>
<dbReference type="Gene3D" id="3.40.50.10260">
    <property type="entry name" value="YjeF N-terminal domain"/>
    <property type="match status" value="1"/>
</dbReference>
<protein>
    <recommendedName>
        <fullName evidence="1">NAD(P)H-hydrate epimerase</fullName>
        <ecNumber evidence="1">5.1.99.6</ecNumber>
    </recommendedName>
    <alternativeName>
        <fullName evidence="1">NAD(P)HX epimerase</fullName>
    </alternativeName>
</protein>
<dbReference type="GO" id="GO:0003729">
    <property type="term" value="F:mRNA binding"/>
    <property type="evidence" value="ECO:0007669"/>
    <property type="project" value="TreeGrafter"/>
</dbReference>
<feature type="binding site" evidence="1">
    <location>
        <position position="77"/>
    </location>
    <ligand>
        <name>K(+)</name>
        <dbReference type="ChEBI" id="CHEBI:29103"/>
    </ligand>
</feature>
<feature type="binding site" evidence="1">
    <location>
        <position position="175"/>
    </location>
    <ligand>
        <name>K(+)</name>
        <dbReference type="ChEBI" id="CHEBI:29103"/>
    </ligand>
</feature>
<feature type="domain" description="YjeF N-terminal" evidence="2">
    <location>
        <begin position="24"/>
        <end position="229"/>
    </location>
</feature>
<reference evidence="3 4" key="1">
    <citation type="submission" date="2019-02" db="EMBL/GenBank/DDBJ databases">
        <title>Deep-cultivation of Planctomycetes and their phenomic and genomic characterization uncovers novel biology.</title>
        <authorList>
            <person name="Wiegand S."/>
            <person name="Jogler M."/>
            <person name="Boedeker C."/>
            <person name="Pinto D."/>
            <person name="Vollmers J."/>
            <person name="Rivas-Marin E."/>
            <person name="Kohn T."/>
            <person name="Peeters S.H."/>
            <person name="Heuer A."/>
            <person name="Rast P."/>
            <person name="Oberbeckmann S."/>
            <person name="Bunk B."/>
            <person name="Jeske O."/>
            <person name="Meyerdierks A."/>
            <person name="Storesund J.E."/>
            <person name="Kallscheuer N."/>
            <person name="Luecker S."/>
            <person name="Lage O.M."/>
            <person name="Pohl T."/>
            <person name="Merkel B.J."/>
            <person name="Hornburger P."/>
            <person name="Mueller R.-W."/>
            <person name="Bruemmer F."/>
            <person name="Labrenz M."/>
            <person name="Spormann A.M."/>
            <person name="Op Den Camp H."/>
            <person name="Overmann J."/>
            <person name="Amann R."/>
            <person name="Jetten M.S.M."/>
            <person name="Mascher T."/>
            <person name="Medema M.H."/>
            <person name="Devos D.P."/>
            <person name="Kaster A.-K."/>
            <person name="Ovreas L."/>
            <person name="Rohde M."/>
            <person name="Galperin M.Y."/>
            <person name="Jogler C."/>
        </authorList>
    </citation>
    <scope>NUCLEOTIDE SEQUENCE [LARGE SCALE GENOMIC DNA]</scope>
    <source>
        <strain evidence="3 4">Pla52o</strain>
    </source>
</reference>
<dbReference type="PANTHER" id="PTHR13612:SF0">
    <property type="entry name" value="ENHANCER OF MRNA-DECAPPING PROTEIN 3"/>
    <property type="match status" value="1"/>
</dbReference>
<evidence type="ECO:0000313" key="3">
    <source>
        <dbReference type="EMBL" id="TWU25302.1"/>
    </source>
</evidence>
<dbReference type="InterPro" id="IPR004443">
    <property type="entry name" value="YjeF_N_dom"/>
</dbReference>
<sequence>MPNTTDRFPQVAVNALPHLTTEQMIEVDRAMIEDYGIVLLQMMENAGRGLARLAATRFLGNSLRGKNVVALAGRGGNGGGALVAARRLHCWGANVSVLLTKPSGAFEGVPAHQLSIVQQLGIPVDDKSLPGREVDVILDGVIGYSLRGNPRGRAADLIRWSNQQPAPTLALDTPSGIDAASGGVSDTSILAAATFTLALPKSGLFSAAGSRHVGELYLGDISVPPSLYAAMGLTIPPSLFAESDIVRLV</sequence>
<dbReference type="InterPro" id="IPR036652">
    <property type="entry name" value="YjeF_N_dom_sf"/>
</dbReference>
<dbReference type="SUPFAM" id="SSF64153">
    <property type="entry name" value="YjeF N-terminal domain-like"/>
    <property type="match status" value="1"/>
</dbReference>
<dbReference type="OrthoDB" id="9806925at2"/>
<dbReference type="GO" id="GO:0052856">
    <property type="term" value="F:NAD(P)HX epimerase activity"/>
    <property type="evidence" value="ECO:0007669"/>
    <property type="project" value="UniProtKB-UniRule"/>
</dbReference>
<keyword evidence="1" id="KW-0479">Metal-binding</keyword>
<organism evidence="3 4">
    <name type="scientific">Novipirellula galeiformis</name>
    <dbReference type="NCBI Taxonomy" id="2528004"/>
    <lineage>
        <taxon>Bacteria</taxon>
        <taxon>Pseudomonadati</taxon>
        <taxon>Planctomycetota</taxon>
        <taxon>Planctomycetia</taxon>
        <taxon>Pirellulales</taxon>
        <taxon>Pirellulaceae</taxon>
        <taxon>Novipirellula</taxon>
    </lineage>
</organism>
<comment type="catalytic activity">
    <reaction evidence="1">
        <text>(6R)-NADPHX = (6S)-NADPHX</text>
        <dbReference type="Rhea" id="RHEA:32227"/>
        <dbReference type="ChEBI" id="CHEBI:64076"/>
        <dbReference type="ChEBI" id="CHEBI:64077"/>
        <dbReference type="EC" id="5.1.99.6"/>
    </reaction>
</comment>
<dbReference type="GO" id="GO:0046872">
    <property type="term" value="F:metal ion binding"/>
    <property type="evidence" value="ECO:0007669"/>
    <property type="project" value="UniProtKB-KW"/>
</dbReference>
<dbReference type="RefSeq" id="WP_146593947.1">
    <property type="nucleotide sequence ID" value="NZ_SJPT01000002.1"/>
</dbReference>
<name>A0A5C6CLT0_9BACT</name>
<dbReference type="EC" id="5.1.99.6" evidence="1"/>
<feature type="binding site" evidence="1">
    <location>
        <begin position="143"/>
        <end position="149"/>
    </location>
    <ligand>
        <name>(6S)-NADPHX</name>
        <dbReference type="ChEBI" id="CHEBI:64076"/>
    </ligand>
</feature>
<dbReference type="GO" id="GO:0000932">
    <property type="term" value="C:P-body"/>
    <property type="evidence" value="ECO:0007669"/>
    <property type="project" value="TreeGrafter"/>
</dbReference>
<gene>
    <name evidence="3" type="primary">nnr_3</name>
    <name evidence="1" type="synonym">nnrE</name>
    <name evidence="3" type="ORF">Pla52o_16010</name>
</gene>
<keyword evidence="1" id="KW-0521">NADP</keyword>
<dbReference type="GO" id="GO:0031087">
    <property type="term" value="P:deadenylation-independent decapping of nuclear-transcribed mRNA"/>
    <property type="evidence" value="ECO:0007669"/>
    <property type="project" value="TreeGrafter"/>
</dbReference>
<keyword evidence="1" id="KW-0630">Potassium</keyword>
<dbReference type="AlphaFoldDB" id="A0A5C6CLT0"/>
<comment type="catalytic activity">
    <reaction evidence="1">
        <text>(6R)-NADHX = (6S)-NADHX</text>
        <dbReference type="Rhea" id="RHEA:32215"/>
        <dbReference type="ChEBI" id="CHEBI:64074"/>
        <dbReference type="ChEBI" id="CHEBI:64075"/>
        <dbReference type="EC" id="5.1.99.6"/>
    </reaction>
</comment>
<dbReference type="Proteomes" id="UP000316304">
    <property type="component" value="Unassembled WGS sequence"/>
</dbReference>
<keyword evidence="1" id="KW-0413">Isomerase</keyword>
<comment type="cofactor">
    <cofactor evidence="1">
        <name>K(+)</name>
        <dbReference type="ChEBI" id="CHEBI:29103"/>
    </cofactor>
    <text evidence="1">Binds 1 potassium ion per subunit.</text>
</comment>
<keyword evidence="4" id="KW-1185">Reference proteome</keyword>
<proteinExistence type="inferred from homology"/>
<dbReference type="HAMAP" id="MF_01966">
    <property type="entry name" value="NADHX_epimerase"/>
    <property type="match status" value="1"/>
</dbReference>
<keyword evidence="1" id="KW-0520">NAD</keyword>
<feature type="binding site" evidence="1">
    <location>
        <position position="172"/>
    </location>
    <ligand>
        <name>(6S)-NADPHX</name>
        <dbReference type="ChEBI" id="CHEBI:64076"/>
    </ligand>
</feature>
<dbReference type="PANTHER" id="PTHR13612">
    <property type="entry name" value="ENHANCER OF MRNA-DECAPPING PROTEIN 3"/>
    <property type="match status" value="1"/>
</dbReference>
<dbReference type="Pfam" id="PF03853">
    <property type="entry name" value="YjeF_N"/>
    <property type="match status" value="1"/>
</dbReference>
<feature type="binding site" evidence="1">
    <location>
        <begin position="76"/>
        <end position="80"/>
    </location>
    <ligand>
        <name>(6S)-NADPHX</name>
        <dbReference type="ChEBI" id="CHEBI:64076"/>
    </ligand>
</feature>
<feature type="binding site" evidence="1">
    <location>
        <position position="139"/>
    </location>
    <ligand>
        <name>K(+)</name>
        <dbReference type="ChEBI" id="CHEBI:29103"/>
    </ligand>
</feature>
<dbReference type="NCBIfam" id="TIGR00197">
    <property type="entry name" value="yjeF_nterm"/>
    <property type="match status" value="1"/>
</dbReference>
<comment type="caution">
    <text evidence="1">Lacks conserved residue(s) required for the propagation of feature annotation.</text>
</comment>
<dbReference type="EMBL" id="SJPT01000002">
    <property type="protein sequence ID" value="TWU25302.1"/>
    <property type="molecule type" value="Genomic_DNA"/>
</dbReference>
<dbReference type="GO" id="GO:0000166">
    <property type="term" value="F:nucleotide binding"/>
    <property type="evidence" value="ECO:0007669"/>
    <property type="project" value="UniProtKB-KW"/>
</dbReference>
<dbReference type="GO" id="GO:0033962">
    <property type="term" value="P:P-body assembly"/>
    <property type="evidence" value="ECO:0007669"/>
    <property type="project" value="TreeGrafter"/>
</dbReference>
<comment type="caution">
    <text evidence="3">The sequence shown here is derived from an EMBL/GenBank/DDBJ whole genome shotgun (WGS) entry which is preliminary data.</text>
</comment>
<evidence type="ECO:0000259" key="2">
    <source>
        <dbReference type="PROSITE" id="PS51385"/>
    </source>
</evidence>
<evidence type="ECO:0000313" key="4">
    <source>
        <dbReference type="Proteomes" id="UP000316304"/>
    </source>
</evidence>
<evidence type="ECO:0000256" key="1">
    <source>
        <dbReference type="HAMAP-Rule" id="MF_01966"/>
    </source>
</evidence>
<dbReference type="PROSITE" id="PS51385">
    <property type="entry name" value="YJEF_N"/>
    <property type="match status" value="1"/>
</dbReference>
<keyword evidence="1" id="KW-0547">Nucleotide-binding</keyword>
<comment type="similarity">
    <text evidence="1">Belongs to the NnrE/AIBP family.</text>
</comment>
<accession>A0A5C6CLT0</accession>